<feature type="transmembrane region" description="Helical" evidence="8">
    <location>
        <begin position="288"/>
        <end position="310"/>
    </location>
</feature>
<evidence type="ECO:0000256" key="3">
    <source>
        <dbReference type="ARBA" id="ARBA00022448"/>
    </source>
</evidence>
<dbReference type="EMBL" id="KI912109">
    <property type="protein sequence ID" value="ETS87744.1"/>
    <property type="molecule type" value="Genomic_DNA"/>
</dbReference>
<dbReference type="GO" id="GO:0005351">
    <property type="term" value="F:carbohydrate:proton symporter activity"/>
    <property type="evidence" value="ECO:0007669"/>
    <property type="project" value="TreeGrafter"/>
</dbReference>
<dbReference type="PANTHER" id="PTHR48022:SF3">
    <property type="entry name" value="HEXOSE TRANSPORTER PROTEIN (AFU_ORTHOLOGUE AFUA_8G04480)-RELATED"/>
    <property type="match status" value="1"/>
</dbReference>
<feature type="transmembrane region" description="Helical" evidence="8">
    <location>
        <begin position="139"/>
        <end position="161"/>
    </location>
</feature>
<reference evidence="11" key="1">
    <citation type="journal article" date="2015" name="BMC Genomics">
        <title>Genomic and transcriptomic analysis of the endophytic fungus Pestalotiopsis fici reveals its lifestyle and high potential for synthesis of natural products.</title>
        <authorList>
            <person name="Wang X."/>
            <person name="Zhang X."/>
            <person name="Liu L."/>
            <person name="Xiang M."/>
            <person name="Wang W."/>
            <person name="Sun X."/>
            <person name="Che Y."/>
            <person name="Guo L."/>
            <person name="Liu G."/>
            <person name="Guo L."/>
            <person name="Wang C."/>
            <person name="Yin W.B."/>
            <person name="Stadler M."/>
            <person name="Zhang X."/>
            <person name="Liu X."/>
        </authorList>
    </citation>
    <scope>NUCLEOTIDE SEQUENCE [LARGE SCALE GENOMIC DNA]</scope>
    <source>
        <strain evidence="11">W106-1 / CGMCC3.15140</strain>
    </source>
</reference>
<gene>
    <name evidence="10" type="ORF">PFICI_01572</name>
</gene>
<dbReference type="InterPro" id="IPR050360">
    <property type="entry name" value="MFS_Sugar_Transporters"/>
</dbReference>
<dbReference type="InterPro" id="IPR005828">
    <property type="entry name" value="MFS_sugar_transport-like"/>
</dbReference>
<dbReference type="PROSITE" id="PS50850">
    <property type="entry name" value="MFS"/>
    <property type="match status" value="1"/>
</dbReference>
<organism evidence="10 11">
    <name type="scientific">Pestalotiopsis fici (strain W106-1 / CGMCC3.15140)</name>
    <dbReference type="NCBI Taxonomy" id="1229662"/>
    <lineage>
        <taxon>Eukaryota</taxon>
        <taxon>Fungi</taxon>
        <taxon>Dikarya</taxon>
        <taxon>Ascomycota</taxon>
        <taxon>Pezizomycotina</taxon>
        <taxon>Sordariomycetes</taxon>
        <taxon>Xylariomycetidae</taxon>
        <taxon>Amphisphaeriales</taxon>
        <taxon>Sporocadaceae</taxon>
        <taxon>Pestalotiopsis</taxon>
    </lineage>
</organism>
<dbReference type="GeneID" id="19266585"/>
<dbReference type="InParanoid" id="W3XP49"/>
<feature type="transmembrane region" description="Helical" evidence="8">
    <location>
        <begin position="452"/>
        <end position="473"/>
    </location>
</feature>
<dbReference type="NCBIfam" id="TIGR00879">
    <property type="entry name" value="SP"/>
    <property type="match status" value="1"/>
</dbReference>
<evidence type="ECO:0000256" key="1">
    <source>
        <dbReference type="ARBA" id="ARBA00004141"/>
    </source>
</evidence>
<dbReference type="InterPro" id="IPR020846">
    <property type="entry name" value="MFS_dom"/>
</dbReference>
<dbReference type="Gene3D" id="1.20.1250.20">
    <property type="entry name" value="MFS general substrate transporter like domains"/>
    <property type="match status" value="1"/>
</dbReference>
<dbReference type="PANTHER" id="PTHR48022">
    <property type="entry name" value="PLASTIDIC GLUCOSE TRANSPORTER 4"/>
    <property type="match status" value="1"/>
</dbReference>
<dbReference type="KEGG" id="pfy:PFICI_01572"/>
<dbReference type="OrthoDB" id="6133115at2759"/>
<feature type="transmembrane region" description="Helical" evidence="8">
    <location>
        <begin position="109"/>
        <end position="127"/>
    </location>
</feature>
<name>W3XP49_PESFW</name>
<evidence type="ECO:0000256" key="8">
    <source>
        <dbReference type="SAM" id="Phobius"/>
    </source>
</evidence>
<evidence type="ECO:0000259" key="9">
    <source>
        <dbReference type="PROSITE" id="PS50850"/>
    </source>
</evidence>
<dbReference type="PROSITE" id="PS00216">
    <property type="entry name" value="SUGAR_TRANSPORT_1"/>
    <property type="match status" value="1"/>
</dbReference>
<evidence type="ECO:0000256" key="4">
    <source>
        <dbReference type="ARBA" id="ARBA00022692"/>
    </source>
</evidence>
<comment type="subcellular location">
    <subcellularLocation>
        <location evidence="1">Membrane</location>
        <topology evidence="1">Multi-pass membrane protein</topology>
    </subcellularLocation>
</comment>
<dbReference type="FunFam" id="1.20.1250.20:FF:000134">
    <property type="entry name" value="MFS sugar transporter protein"/>
    <property type="match status" value="1"/>
</dbReference>
<sequence length="514" mass="56928">MPKLSIKEKNAKIVGAALAEVIPQSETWWFRQPHLARLNLLLLVPLLSSSVAGYDGSLMNGLQALPQWNSDFGYPTGYTLGLVNAIMPIAMFLALPILPMISDRFGRKVPILIGGAGVIVASLIQLFSVNYGMFVFSRAILGFCGSFMIQPSALLIAELAYPTHRGKYTAAFFTMYYFGGIIASWITFAAQDLHGSLAWKVPTIFQAVLPLVQVCCIWFVPQSPRWLVANDRVQDASVLLSRIHDPTPESQLVARELSEMVESIHMEKEAALTTWRSLVATPGNRKRVAVAICVGLFAQWNGVAVVSYYLSKVLTSVGITSTFDQTLINGMLQIFNFGAALIGAFLVDRLGRRLLFLWSTAGMLVTYIVWTACSAVNAETGNSAAGIMVVVCMFFYYFHYDIAYTPLLIAYPTEIFPYSLRAKGLALEFYFNSGGLVIGQFVNPIGMENIGWHYYIVFCVLLLIMLIVVYLLFPETKGHSLEEIAFIFDGPQAETSLAMDKRVEAETVEHKEHV</sequence>
<dbReference type="GO" id="GO:0016020">
    <property type="term" value="C:membrane"/>
    <property type="evidence" value="ECO:0007669"/>
    <property type="project" value="UniProtKB-SubCell"/>
</dbReference>
<dbReference type="InterPro" id="IPR036259">
    <property type="entry name" value="MFS_trans_sf"/>
</dbReference>
<accession>W3XP49</accession>
<dbReference type="Proteomes" id="UP000030651">
    <property type="component" value="Unassembled WGS sequence"/>
</dbReference>
<dbReference type="RefSeq" id="XP_007828344.1">
    <property type="nucleotide sequence ID" value="XM_007830153.1"/>
</dbReference>
<feature type="transmembrane region" description="Helical" evidence="8">
    <location>
        <begin position="384"/>
        <end position="404"/>
    </location>
</feature>
<evidence type="ECO:0000256" key="7">
    <source>
        <dbReference type="RuleBase" id="RU003346"/>
    </source>
</evidence>
<comment type="similarity">
    <text evidence="2 7">Belongs to the major facilitator superfamily. Sugar transporter (TC 2.A.1.1) family.</text>
</comment>
<evidence type="ECO:0000313" key="10">
    <source>
        <dbReference type="EMBL" id="ETS87744.1"/>
    </source>
</evidence>
<feature type="transmembrane region" description="Helical" evidence="8">
    <location>
        <begin position="425"/>
        <end position="446"/>
    </location>
</feature>
<feature type="transmembrane region" description="Helical" evidence="8">
    <location>
        <begin position="77"/>
        <end position="97"/>
    </location>
</feature>
<feature type="transmembrane region" description="Helical" evidence="8">
    <location>
        <begin position="168"/>
        <end position="191"/>
    </location>
</feature>
<feature type="transmembrane region" description="Helical" evidence="8">
    <location>
        <begin position="203"/>
        <end position="220"/>
    </location>
</feature>
<feature type="transmembrane region" description="Helical" evidence="8">
    <location>
        <begin position="330"/>
        <end position="347"/>
    </location>
</feature>
<keyword evidence="4 8" id="KW-0812">Transmembrane</keyword>
<feature type="domain" description="Major facilitator superfamily (MFS) profile" evidence="9">
    <location>
        <begin position="41"/>
        <end position="477"/>
    </location>
</feature>
<feature type="transmembrane region" description="Helical" evidence="8">
    <location>
        <begin position="38"/>
        <end position="57"/>
    </location>
</feature>
<protein>
    <recommendedName>
        <fullName evidence="9">Major facilitator superfamily (MFS) profile domain-containing protein</fullName>
    </recommendedName>
</protein>
<dbReference type="AlphaFoldDB" id="W3XP49"/>
<dbReference type="eggNOG" id="KOG0254">
    <property type="taxonomic scope" value="Eukaryota"/>
</dbReference>
<dbReference type="OMA" id="MENIGWH"/>
<evidence type="ECO:0000313" key="11">
    <source>
        <dbReference type="Proteomes" id="UP000030651"/>
    </source>
</evidence>
<keyword evidence="3 7" id="KW-0813">Transport</keyword>
<dbReference type="InterPro" id="IPR005829">
    <property type="entry name" value="Sugar_transporter_CS"/>
</dbReference>
<dbReference type="SUPFAM" id="SSF103473">
    <property type="entry name" value="MFS general substrate transporter"/>
    <property type="match status" value="1"/>
</dbReference>
<feature type="transmembrane region" description="Helical" evidence="8">
    <location>
        <begin position="354"/>
        <end position="378"/>
    </location>
</feature>
<keyword evidence="11" id="KW-1185">Reference proteome</keyword>
<dbReference type="HOGENOM" id="CLU_001265_30_13_1"/>
<dbReference type="Pfam" id="PF00083">
    <property type="entry name" value="Sugar_tr"/>
    <property type="match status" value="1"/>
</dbReference>
<keyword evidence="5 8" id="KW-1133">Transmembrane helix</keyword>
<evidence type="ECO:0000256" key="2">
    <source>
        <dbReference type="ARBA" id="ARBA00010992"/>
    </source>
</evidence>
<dbReference type="InterPro" id="IPR003663">
    <property type="entry name" value="Sugar/inositol_transpt"/>
</dbReference>
<proteinExistence type="inferred from homology"/>
<keyword evidence="6 8" id="KW-0472">Membrane</keyword>
<evidence type="ECO:0000256" key="5">
    <source>
        <dbReference type="ARBA" id="ARBA00022989"/>
    </source>
</evidence>
<evidence type="ECO:0000256" key="6">
    <source>
        <dbReference type="ARBA" id="ARBA00023136"/>
    </source>
</evidence>